<dbReference type="GO" id="GO:0016491">
    <property type="term" value="F:oxidoreductase activity"/>
    <property type="evidence" value="ECO:0007669"/>
    <property type="project" value="InterPro"/>
</dbReference>
<dbReference type="EMBL" id="CP003811">
    <property type="protein sequence ID" value="AIQ87986.1"/>
    <property type="molecule type" value="Genomic_DNA"/>
</dbReference>
<organism evidence="4 5">
    <name type="scientific">Methylobacterium oryzae CBMB20</name>
    <dbReference type="NCBI Taxonomy" id="693986"/>
    <lineage>
        <taxon>Bacteria</taxon>
        <taxon>Pseudomonadati</taxon>
        <taxon>Pseudomonadota</taxon>
        <taxon>Alphaproteobacteria</taxon>
        <taxon>Hyphomicrobiales</taxon>
        <taxon>Methylobacteriaceae</taxon>
        <taxon>Methylobacterium</taxon>
    </lineage>
</organism>
<dbReference type="Gene3D" id="3.10.20.30">
    <property type="match status" value="1"/>
</dbReference>
<dbReference type="STRING" id="693986.MOC_0231"/>
<evidence type="ECO:0000259" key="3">
    <source>
        <dbReference type="PROSITE" id="PS51384"/>
    </source>
</evidence>
<dbReference type="InterPro" id="IPR039261">
    <property type="entry name" value="FNR_nucleotide-bd"/>
</dbReference>
<dbReference type="KEGG" id="mor:MOC_0231"/>
<gene>
    <name evidence="4" type="ORF">MOC_0231</name>
</gene>
<dbReference type="InterPro" id="IPR036010">
    <property type="entry name" value="2Fe-2S_ferredoxin-like_sf"/>
</dbReference>
<dbReference type="GO" id="GO:0051536">
    <property type="term" value="F:iron-sulfur cluster binding"/>
    <property type="evidence" value="ECO:0007669"/>
    <property type="project" value="InterPro"/>
</dbReference>
<keyword evidence="5" id="KW-1185">Reference proteome</keyword>
<name>A0A089NJD7_9HYPH</name>
<feature type="region of interest" description="Disordered" evidence="1">
    <location>
        <begin position="305"/>
        <end position="358"/>
    </location>
</feature>
<dbReference type="RefSeq" id="WP_244447723.1">
    <property type="nucleotide sequence ID" value="NZ_CP003811.1"/>
</dbReference>
<dbReference type="InterPro" id="IPR050415">
    <property type="entry name" value="MRET"/>
</dbReference>
<dbReference type="Proteomes" id="UP000029492">
    <property type="component" value="Chromosome"/>
</dbReference>
<evidence type="ECO:0000313" key="5">
    <source>
        <dbReference type="Proteomes" id="UP000029492"/>
    </source>
</evidence>
<feature type="domain" description="FAD-binding FR-type" evidence="3">
    <location>
        <begin position="86"/>
        <end position="187"/>
    </location>
</feature>
<protein>
    <submittedName>
        <fullName evidence="4">Ferredoxin</fullName>
    </submittedName>
</protein>
<dbReference type="eggNOG" id="COG0633">
    <property type="taxonomic scope" value="Bacteria"/>
</dbReference>
<feature type="region of interest" description="Disordered" evidence="1">
    <location>
        <begin position="276"/>
        <end position="295"/>
    </location>
</feature>
<dbReference type="PROSITE" id="PS51384">
    <property type="entry name" value="FAD_FR"/>
    <property type="match status" value="1"/>
</dbReference>
<dbReference type="Pfam" id="PF00970">
    <property type="entry name" value="FAD_binding_6"/>
    <property type="match status" value="1"/>
</dbReference>
<dbReference type="InterPro" id="IPR012675">
    <property type="entry name" value="Beta-grasp_dom_sf"/>
</dbReference>
<dbReference type="PROSITE" id="PS51085">
    <property type="entry name" value="2FE2S_FER_2"/>
    <property type="match status" value="1"/>
</dbReference>
<dbReference type="HOGENOM" id="CLU_773416_0_0_5"/>
<dbReference type="SUPFAM" id="SSF54292">
    <property type="entry name" value="2Fe-2S ferredoxin-like"/>
    <property type="match status" value="1"/>
</dbReference>
<dbReference type="InterPro" id="IPR008333">
    <property type="entry name" value="Cbr1-like_FAD-bd_dom"/>
</dbReference>
<dbReference type="eggNOG" id="COG0543">
    <property type="taxonomic scope" value="Bacteria"/>
</dbReference>
<dbReference type="PANTHER" id="PTHR47354">
    <property type="entry name" value="NADH OXIDOREDUCTASE HCR"/>
    <property type="match status" value="1"/>
</dbReference>
<dbReference type="InterPro" id="IPR017938">
    <property type="entry name" value="Riboflavin_synthase-like_b-brl"/>
</dbReference>
<dbReference type="InterPro" id="IPR017927">
    <property type="entry name" value="FAD-bd_FR_type"/>
</dbReference>
<dbReference type="PANTHER" id="PTHR47354:SF5">
    <property type="entry name" value="PROTEIN RFBI"/>
    <property type="match status" value="1"/>
</dbReference>
<feature type="domain" description="2Fe-2S ferredoxin-type" evidence="2">
    <location>
        <begin position="3"/>
        <end position="84"/>
    </location>
</feature>
<evidence type="ECO:0000313" key="4">
    <source>
        <dbReference type="EMBL" id="AIQ87986.1"/>
    </source>
</evidence>
<feature type="compositionally biased region" description="Basic residues" evidence="1">
    <location>
        <begin position="309"/>
        <end position="322"/>
    </location>
</feature>
<feature type="compositionally biased region" description="Polar residues" evidence="1">
    <location>
        <begin position="323"/>
        <end position="333"/>
    </location>
</feature>
<evidence type="ECO:0000259" key="2">
    <source>
        <dbReference type="PROSITE" id="PS51085"/>
    </source>
</evidence>
<sequence>MTDRVSLVVNGRPISAGAGQTLLDAGLASGQAIPHDCATGQCDTCRVRIHSGSVDDAGTRIGDTVLACRARLTADIAIEFDEVPDVVRRAGIVDSVVELTAEIVEVTVALRKRLIYLPGQYLRVSFAGLPARDYSPTLRVDGSGELNELIFQIRRQPDGVVSPQLGGRIGRGTAVKVEGPFGTAFHRLGRGRLVVVSSGVGFAPAWAVARASRLREPERDLLVVAGTREPQNLYMRPALEWLRDRGAATILTCSGRNPPPTPEPGGRPSICRGSHGTTRFWPPAPPRWSRRCSSWRPRPVRPATLIRSTPRHTSRTGARRPTRTSSSVFSSAWQVIGPLKRIRSPSGSSTTSSKQPSW</sequence>
<dbReference type="Gene3D" id="2.40.30.10">
    <property type="entry name" value="Translation factors"/>
    <property type="match status" value="1"/>
</dbReference>
<dbReference type="PRINTS" id="PR00410">
    <property type="entry name" value="PHEHYDRXLASE"/>
</dbReference>
<dbReference type="Pfam" id="PF00111">
    <property type="entry name" value="Fer2"/>
    <property type="match status" value="1"/>
</dbReference>
<dbReference type="SUPFAM" id="SSF52343">
    <property type="entry name" value="Ferredoxin reductase-like, C-terminal NADP-linked domain"/>
    <property type="match status" value="1"/>
</dbReference>
<proteinExistence type="predicted"/>
<dbReference type="CDD" id="cd00207">
    <property type="entry name" value="fer2"/>
    <property type="match status" value="1"/>
</dbReference>
<dbReference type="AlphaFoldDB" id="A0A089NJD7"/>
<evidence type="ECO:0000256" key="1">
    <source>
        <dbReference type="SAM" id="MobiDB-lite"/>
    </source>
</evidence>
<reference evidence="4 5" key="1">
    <citation type="journal article" date="2014" name="PLoS ONE">
        <title>Genome Information of Methylobacterium oryzae, a Plant-Probiotic Methylotroph in the Phyllosphere.</title>
        <authorList>
            <person name="Kwak M.J."/>
            <person name="Jeong H."/>
            <person name="Madhaiyan M."/>
            <person name="Lee Y."/>
            <person name="Sa T.M."/>
            <person name="Oh T.K."/>
            <person name="Kim J.F."/>
        </authorList>
    </citation>
    <scope>NUCLEOTIDE SEQUENCE [LARGE SCALE GENOMIC DNA]</scope>
    <source>
        <strain evidence="4 5">CBMB20</strain>
    </source>
</reference>
<dbReference type="SUPFAM" id="SSF63380">
    <property type="entry name" value="Riboflavin synthase domain-like"/>
    <property type="match status" value="1"/>
</dbReference>
<dbReference type="InterPro" id="IPR001041">
    <property type="entry name" value="2Fe-2S_ferredoxin-type"/>
</dbReference>
<accession>A0A089NJD7</accession>
<feature type="compositionally biased region" description="Low complexity" evidence="1">
    <location>
        <begin position="344"/>
        <end position="358"/>
    </location>
</feature>